<dbReference type="HOGENOM" id="CLU_118900_4_0_5"/>
<gene>
    <name evidence="2" type="ORF">MC45_03940</name>
</gene>
<dbReference type="RefSeq" id="WP_038659778.1">
    <property type="nucleotide sequence ID" value="NZ_CP009571.1"/>
</dbReference>
<dbReference type="Proteomes" id="UP000033200">
    <property type="component" value="Chromosome"/>
</dbReference>
<evidence type="ECO:0000313" key="3">
    <source>
        <dbReference type="Proteomes" id="UP000033200"/>
    </source>
</evidence>
<keyword evidence="1" id="KW-0812">Transmembrane</keyword>
<keyword evidence="3" id="KW-1185">Reference proteome</keyword>
<organism evidence="2 3">
    <name type="scientific">Sphingomonas taxi</name>
    <dbReference type="NCBI Taxonomy" id="1549858"/>
    <lineage>
        <taxon>Bacteria</taxon>
        <taxon>Pseudomonadati</taxon>
        <taxon>Pseudomonadota</taxon>
        <taxon>Alphaproteobacteria</taxon>
        <taxon>Sphingomonadales</taxon>
        <taxon>Sphingomonadaceae</taxon>
        <taxon>Sphingomonas</taxon>
    </lineage>
</organism>
<keyword evidence="1" id="KW-0472">Membrane</keyword>
<protein>
    <submittedName>
        <fullName evidence="2">General secretion pathway protein GspM</fullName>
    </submittedName>
</protein>
<proteinExistence type="predicted"/>
<evidence type="ECO:0000313" key="2">
    <source>
        <dbReference type="EMBL" id="AIT05693.1"/>
    </source>
</evidence>
<evidence type="ECO:0000256" key="1">
    <source>
        <dbReference type="SAM" id="Phobius"/>
    </source>
</evidence>
<sequence length="156" mass="16693">MRSLRNWFAGRSLRERRMILVMLALLIVTIIWGGIILPVRDGLSGARERYADAVVRFAATQDEVDLLRSAGRRVPLNGSLADTLRLRADAAGLALATVDDTGGGRVHATIQAAKPAALGRWLGGLEANGILVESAVWRDNQDGSVAADLVVRARAA</sequence>
<dbReference type="STRING" id="1549858.MC45_03940"/>
<accession>A0A097EDN1</accession>
<dbReference type="EMBL" id="CP009571">
    <property type="protein sequence ID" value="AIT05693.1"/>
    <property type="molecule type" value="Genomic_DNA"/>
</dbReference>
<dbReference type="Pfam" id="PF04612">
    <property type="entry name" value="T2SSM"/>
    <property type="match status" value="1"/>
</dbReference>
<reference evidence="2 3" key="1">
    <citation type="submission" date="2014-09" db="EMBL/GenBank/DDBJ databases">
        <title>Using Illumina technology Improving SMRT sequencing Genome Assembly by RASTools.</title>
        <authorList>
            <person name="Zhou Y."/>
            <person name="Ma T."/>
            <person name="Liu T."/>
        </authorList>
    </citation>
    <scope>NUCLEOTIDE SEQUENCE [LARGE SCALE GENOMIC DNA]</scope>
    <source>
        <strain evidence="2 3">ATCC 55669</strain>
    </source>
</reference>
<feature type="transmembrane region" description="Helical" evidence="1">
    <location>
        <begin position="20"/>
        <end position="39"/>
    </location>
</feature>
<dbReference type="eggNOG" id="COG3149">
    <property type="taxonomic scope" value="Bacteria"/>
</dbReference>
<dbReference type="InterPro" id="IPR007690">
    <property type="entry name" value="T2SS_GspM"/>
</dbReference>
<dbReference type="GO" id="GO:0015627">
    <property type="term" value="C:type II protein secretion system complex"/>
    <property type="evidence" value="ECO:0007669"/>
    <property type="project" value="InterPro"/>
</dbReference>
<name>A0A097EDN1_9SPHN</name>
<dbReference type="KEGG" id="stax:MC45_03940"/>
<keyword evidence="1" id="KW-1133">Transmembrane helix</keyword>
<dbReference type="AlphaFoldDB" id="A0A097EDN1"/>
<dbReference type="Gene3D" id="3.30.1360.100">
    <property type="entry name" value="General secretion pathway protein M, EpsM"/>
    <property type="match status" value="1"/>
</dbReference>
<dbReference type="GO" id="GO:0015628">
    <property type="term" value="P:protein secretion by the type II secretion system"/>
    <property type="evidence" value="ECO:0007669"/>
    <property type="project" value="InterPro"/>
</dbReference>